<protein>
    <submittedName>
        <fullName evidence="1">RNA-directed DNA polymerase, eukaryota</fullName>
    </submittedName>
</protein>
<dbReference type="AlphaFoldDB" id="A0A699T0W5"/>
<name>A0A699T0W5_TANCI</name>
<dbReference type="GO" id="GO:0003964">
    <property type="term" value="F:RNA-directed DNA polymerase activity"/>
    <property type="evidence" value="ECO:0007669"/>
    <property type="project" value="UniProtKB-KW"/>
</dbReference>
<organism evidence="1">
    <name type="scientific">Tanacetum cinerariifolium</name>
    <name type="common">Dalmatian daisy</name>
    <name type="synonym">Chrysanthemum cinerariifolium</name>
    <dbReference type="NCBI Taxonomy" id="118510"/>
    <lineage>
        <taxon>Eukaryota</taxon>
        <taxon>Viridiplantae</taxon>
        <taxon>Streptophyta</taxon>
        <taxon>Embryophyta</taxon>
        <taxon>Tracheophyta</taxon>
        <taxon>Spermatophyta</taxon>
        <taxon>Magnoliopsida</taxon>
        <taxon>eudicotyledons</taxon>
        <taxon>Gunneridae</taxon>
        <taxon>Pentapetalae</taxon>
        <taxon>asterids</taxon>
        <taxon>campanulids</taxon>
        <taxon>Asterales</taxon>
        <taxon>Asteraceae</taxon>
        <taxon>Asteroideae</taxon>
        <taxon>Anthemideae</taxon>
        <taxon>Anthemidinae</taxon>
        <taxon>Tanacetum</taxon>
    </lineage>
</organism>
<keyword evidence="1" id="KW-0548">Nucleotidyltransferase</keyword>
<dbReference type="EMBL" id="BKCJ011209448">
    <property type="protein sequence ID" value="GFD04115.1"/>
    <property type="molecule type" value="Genomic_DNA"/>
</dbReference>
<proteinExistence type="predicted"/>
<accession>A0A699T0W5</accession>
<keyword evidence="1" id="KW-0808">Transferase</keyword>
<evidence type="ECO:0000313" key="1">
    <source>
        <dbReference type="EMBL" id="GFD04115.1"/>
    </source>
</evidence>
<reference evidence="1" key="1">
    <citation type="journal article" date="2019" name="Sci. Rep.">
        <title>Draft genome of Tanacetum cinerariifolium, the natural source of mosquito coil.</title>
        <authorList>
            <person name="Yamashiro T."/>
            <person name="Shiraishi A."/>
            <person name="Satake H."/>
            <person name="Nakayama K."/>
        </authorList>
    </citation>
    <scope>NUCLEOTIDE SEQUENCE</scope>
</reference>
<comment type="caution">
    <text evidence="1">The sequence shown here is derived from an EMBL/GenBank/DDBJ whole genome shotgun (WGS) entry which is preliminary data.</text>
</comment>
<gene>
    <name evidence="1" type="ORF">Tci_876084</name>
</gene>
<keyword evidence="1" id="KW-0695">RNA-directed DNA polymerase</keyword>
<sequence length="102" mass="11255">MIWVEISGMPLRAWGSNAFKKVASLFGKFMFFEAEDSFAMSAVHGVLTFLTTLGVNEVVKDAKVANSVENDSIDDLNGLNENLNNLGHDIKDMENLENAFLV</sequence>